<evidence type="ECO:0000259" key="9">
    <source>
        <dbReference type="Pfam" id="PF23559"/>
    </source>
</evidence>
<dbReference type="Gene3D" id="1.10.8.430">
    <property type="entry name" value="Helical domain of apoptotic protease-activating factors"/>
    <property type="match status" value="1"/>
</dbReference>
<dbReference type="GeneID" id="123102060"/>
<protein>
    <recommendedName>
        <fullName evidence="13">NB-ARC domain-containing protein</fullName>
    </recommendedName>
</protein>
<dbReference type="PaxDb" id="4565-Traes_5AS_8C4C435E7.1"/>
<dbReference type="Proteomes" id="UP000019116">
    <property type="component" value="Chromosome 5A"/>
</dbReference>
<dbReference type="Pfam" id="PF23559">
    <property type="entry name" value="WHD_DRP"/>
    <property type="match status" value="1"/>
</dbReference>
<dbReference type="RefSeq" id="XP_044379272.1">
    <property type="nucleotide sequence ID" value="XM_044523337.1"/>
</dbReference>
<keyword evidence="5" id="KW-0611">Plant defense</keyword>
<dbReference type="InterPro" id="IPR042197">
    <property type="entry name" value="Apaf_helical"/>
</dbReference>
<dbReference type="AlphaFoldDB" id="A0A3B6KBT3"/>
<dbReference type="Gene3D" id="3.40.50.300">
    <property type="entry name" value="P-loop containing nucleotide triphosphate hydrolases"/>
    <property type="match status" value="1"/>
</dbReference>
<evidence type="ECO:0000256" key="1">
    <source>
        <dbReference type="ARBA" id="ARBA00008894"/>
    </source>
</evidence>
<dbReference type="GO" id="GO:0043531">
    <property type="term" value="F:ADP binding"/>
    <property type="evidence" value="ECO:0007669"/>
    <property type="project" value="InterPro"/>
</dbReference>
<dbReference type="InterPro" id="IPR036388">
    <property type="entry name" value="WH-like_DNA-bd_sf"/>
</dbReference>
<dbReference type="PANTHER" id="PTHR36766:SF64">
    <property type="entry name" value="OS12G0206100 PROTEIN"/>
    <property type="match status" value="1"/>
</dbReference>
<evidence type="ECO:0000259" key="10">
    <source>
        <dbReference type="Pfam" id="PF25019"/>
    </source>
</evidence>
<dbReference type="Gramene" id="TraesLDM5A03G02575450.2">
    <property type="protein sequence ID" value="TraesLDM5A03G02575450.2.CDS1"/>
    <property type="gene ID" value="TraesLDM5A03G02575450"/>
</dbReference>
<dbReference type="Gramene" id="TraesNOR5A03G02591210.2">
    <property type="protein sequence ID" value="TraesNOR5A03G02591210.2.CDS1"/>
    <property type="gene ID" value="TraesNOR5A03G02591210"/>
</dbReference>
<dbReference type="SUPFAM" id="SSF52058">
    <property type="entry name" value="L domain-like"/>
    <property type="match status" value="1"/>
</dbReference>
<dbReference type="SUPFAM" id="SSF52540">
    <property type="entry name" value="P-loop containing nucleoside triphosphate hydrolases"/>
    <property type="match status" value="1"/>
</dbReference>
<dbReference type="PANTHER" id="PTHR36766">
    <property type="entry name" value="PLANT BROAD-SPECTRUM MILDEW RESISTANCE PROTEIN RPW8"/>
    <property type="match status" value="1"/>
</dbReference>
<dbReference type="InterPro" id="IPR056789">
    <property type="entry name" value="LRR_R13L1-DRL21"/>
</dbReference>
<dbReference type="GO" id="GO:0005524">
    <property type="term" value="F:ATP binding"/>
    <property type="evidence" value="ECO:0007669"/>
    <property type="project" value="UniProtKB-KW"/>
</dbReference>
<dbReference type="PRINTS" id="PR00364">
    <property type="entry name" value="DISEASERSIST"/>
</dbReference>
<keyword evidence="2" id="KW-0433">Leucine-rich repeat</keyword>
<reference evidence="11" key="2">
    <citation type="submission" date="2018-10" db="UniProtKB">
        <authorList>
            <consortium name="EnsemblPlants"/>
        </authorList>
    </citation>
    <scope>IDENTIFICATION</scope>
</reference>
<dbReference type="Gramene" id="TraesNOR5A03G02591210.1">
    <property type="protein sequence ID" value="TraesNOR5A03G02591210.1.CDS1"/>
    <property type="gene ID" value="TraesNOR5A03G02591210"/>
</dbReference>
<dbReference type="InterPro" id="IPR041118">
    <property type="entry name" value="Rx_N"/>
</dbReference>
<feature type="domain" description="R13L1/DRL21-like LRR repeat region" evidence="10">
    <location>
        <begin position="679"/>
        <end position="809"/>
    </location>
</feature>
<dbReference type="InterPro" id="IPR027417">
    <property type="entry name" value="P-loop_NTPase"/>
</dbReference>
<reference evidence="11" key="1">
    <citation type="submission" date="2018-08" db="EMBL/GenBank/DDBJ databases">
        <authorList>
            <person name="Rossello M."/>
        </authorList>
    </citation>
    <scope>NUCLEOTIDE SEQUENCE [LARGE SCALE GENOMIC DNA]</scope>
    <source>
        <strain evidence="11">cv. Chinese Spring</strain>
    </source>
</reference>
<keyword evidence="12" id="KW-1185">Reference proteome</keyword>
<accession>A0A3B6KBT3</accession>
<dbReference type="GO" id="GO:0042742">
    <property type="term" value="P:defense response to bacterium"/>
    <property type="evidence" value="ECO:0007669"/>
    <property type="project" value="UniProtKB-ARBA"/>
</dbReference>
<dbReference type="Pfam" id="PF00931">
    <property type="entry name" value="NB-ARC"/>
    <property type="match status" value="1"/>
</dbReference>
<feature type="domain" description="Disease resistance protein winged helix" evidence="9">
    <location>
        <begin position="429"/>
        <end position="506"/>
    </location>
</feature>
<dbReference type="EnsemblPlants" id="TraesCS5A02G024600.1">
    <property type="protein sequence ID" value="TraesCS5A02G024600.1.cds1"/>
    <property type="gene ID" value="TraesCS5A02G024600"/>
</dbReference>
<keyword evidence="4" id="KW-0547">Nucleotide-binding</keyword>
<dbReference type="GO" id="GO:0002758">
    <property type="term" value="P:innate immune response-activating signaling pathway"/>
    <property type="evidence" value="ECO:0007669"/>
    <property type="project" value="UniProtKB-ARBA"/>
</dbReference>
<gene>
    <name evidence="11" type="primary">LOC123102060</name>
</gene>
<dbReference type="Pfam" id="PF25019">
    <property type="entry name" value="LRR_R13L1-DRL21"/>
    <property type="match status" value="1"/>
</dbReference>
<dbReference type="GO" id="GO:0009626">
    <property type="term" value="P:plant-type hypersensitive response"/>
    <property type="evidence" value="ECO:0007669"/>
    <property type="project" value="UniProtKB-ARBA"/>
</dbReference>
<proteinExistence type="inferred from homology"/>
<dbReference type="InterPro" id="IPR058922">
    <property type="entry name" value="WHD_DRP"/>
</dbReference>
<dbReference type="Pfam" id="PF18052">
    <property type="entry name" value="Rx_N"/>
    <property type="match status" value="1"/>
</dbReference>
<comment type="similarity">
    <text evidence="1">Belongs to the disease resistance NB-LRR family.</text>
</comment>
<evidence type="ECO:0000256" key="6">
    <source>
        <dbReference type="ARBA" id="ARBA00022840"/>
    </source>
</evidence>
<dbReference type="Gramene" id="TraesLDM5A03G02575450.3">
    <property type="protein sequence ID" value="TraesLDM5A03G02575450.3.CDS1"/>
    <property type="gene ID" value="TraesLDM5A03G02575450"/>
</dbReference>
<evidence type="ECO:0000259" key="8">
    <source>
        <dbReference type="Pfam" id="PF18052"/>
    </source>
</evidence>
<dbReference type="Gramene" id="TraesCS5A03G0059700.1">
    <property type="protein sequence ID" value="TraesCS5A03G0059700.1.CDS1"/>
    <property type="gene ID" value="TraesCS5A03G0059700"/>
</dbReference>
<evidence type="ECO:0000313" key="11">
    <source>
        <dbReference type="EnsemblPlants" id="TraesCS5A02G024600.1.cds1"/>
    </source>
</evidence>
<organism evidence="11">
    <name type="scientific">Triticum aestivum</name>
    <name type="common">Wheat</name>
    <dbReference type="NCBI Taxonomy" id="4565"/>
    <lineage>
        <taxon>Eukaryota</taxon>
        <taxon>Viridiplantae</taxon>
        <taxon>Streptophyta</taxon>
        <taxon>Embryophyta</taxon>
        <taxon>Tracheophyta</taxon>
        <taxon>Spermatophyta</taxon>
        <taxon>Magnoliopsida</taxon>
        <taxon>Liliopsida</taxon>
        <taxon>Poales</taxon>
        <taxon>Poaceae</taxon>
        <taxon>BOP clade</taxon>
        <taxon>Pooideae</taxon>
        <taxon>Triticodae</taxon>
        <taxon>Triticeae</taxon>
        <taxon>Triticinae</taxon>
        <taxon>Triticum</taxon>
    </lineage>
</organism>
<name>A0A3B6KBT3_WHEAT</name>
<dbReference type="FunFam" id="1.10.10.10:FF:000322">
    <property type="entry name" value="Probable disease resistance protein At1g63360"/>
    <property type="match status" value="1"/>
</dbReference>
<feature type="domain" description="Disease resistance N-terminal" evidence="8">
    <location>
        <begin position="9"/>
        <end position="94"/>
    </location>
</feature>
<dbReference type="Gramene" id="TraesLDM5A03G02575450.1">
    <property type="protein sequence ID" value="TraesLDM5A03G02575450.1.CDS1"/>
    <property type="gene ID" value="TraesLDM5A03G02575450"/>
</dbReference>
<evidence type="ECO:0008006" key="13">
    <source>
        <dbReference type="Google" id="ProtNLM"/>
    </source>
</evidence>
<dbReference type="Gramene" id="TraesCS5A02G024600.1">
    <property type="protein sequence ID" value="TraesCS5A02G024600.1.cds1"/>
    <property type="gene ID" value="TraesCS5A02G024600"/>
</dbReference>
<dbReference type="InterPro" id="IPR002182">
    <property type="entry name" value="NB-ARC"/>
</dbReference>
<evidence type="ECO:0000313" key="12">
    <source>
        <dbReference type="Proteomes" id="UP000019116"/>
    </source>
</evidence>
<sequence>MAEALLLPAVRITAGKAADALVQGVAGMWGVDADRRKLERQLLAVQCKLADAELKSGVNPAVRRWIKDLRTAAYQADDVLDDFHHEALRREARIGESAARKVLGYFTLPHNPLLFRLAMSWRLNSVLKKIDLLVAEMNSFGLENHAEAPHAVLCRQTHSAIDDPAQIFGRDLDKEAVVNLLLGQQDHQKVQVLPVFGMGGLGKTTLAKMVYNDPKVQQHFQLLMWHCASDSFETAALVKSIIELATRGRCDIPDTVELLRGRLQEVIGWKRFLLVLDDVWNEEQRKWEDSLKSALCSVGGSGSVIIVTTRSPRAASIMGTLQTHELAHLSEQHSWELFSKKAFKGNVREQAELMSIGKRIVSKCKGHPLALSAMGGLMCSKGRAWEWEAIAESNIGDSVAGKQEIISILKLSYQHLSSEMKQCFAFCAVFSKNSEMEKSMLIQLWMANGFIQEEGMMDLEQKGEFVFNELVWRSFLQDVEVKPFDGPASRHGLVGCGMHDLMHDLAKHVTGECATMQELIQKKAYVEDVFHMKISSDELEQSNGLLKNKESLRTLLAPSSSHKDLSKLRLTSLRALCCRGLHIRQPIKTKHLRYLDLSHSEIVTLPDSVCMLYNLQSLRLNHCHKLRYLPEGIRSMKKLHHLYLFECDKLERMPPKISQLSNLHTLTSFVVGTGDGCGIDQLKDLKYLSHRLELYNLIKIESVVDAKEAKLYQKKNLTELSLCWGRRKYHGPQDDVGNMEQVLEALAPHSEIKVLEIHGYGGTKFSSWMMHSQMCQCLRKLIIFNCPKCKHLPSAPLLVSLEYLSLGYMDSLTMICKETDVEVEGCNASRQIFPKLKRMFLENLPELERWTENSTAGEPPHSLVMFPLLEELSMYACPKVASVPSSPVIEKLRIMECYSLPISSIAHLTTLSELEFGGELIRSASMPLGSWLSLVKLSVSSLGDMMLPPGDQQSHRPLETLRSMWLSGPNCFETTSTLSKSHLLRLWECFAFVEELCISGCDELVHWPTEELRNLARLRFLRISFCVKLKGKGSPSDEILPPPQLEMLSIHNCSSLRYIPEVAASLDELVIGECTCLIALPSNLSKLRVLRIQGCSGLKTLPDGLTSLEQLTIERCTGIEKFPQDLLQRLPALKSLKIVGCPNLQRHCRQGGEYFHLISSIPHKDIPAAETESGRMNQTFLKRLMPSC</sequence>
<feature type="domain" description="NB-ARC" evidence="7">
    <location>
        <begin position="173"/>
        <end position="346"/>
    </location>
</feature>
<dbReference type="RefSeq" id="XP_044379271.1">
    <property type="nucleotide sequence ID" value="XM_044523336.1"/>
</dbReference>
<dbReference type="OrthoDB" id="774413at2759"/>
<evidence type="ECO:0000256" key="3">
    <source>
        <dbReference type="ARBA" id="ARBA00022737"/>
    </source>
</evidence>
<dbReference type="Gene3D" id="3.80.10.10">
    <property type="entry name" value="Ribonuclease Inhibitor"/>
    <property type="match status" value="4"/>
</dbReference>
<dbReference type="SUPFAM" id="SSF52047">
    <property type="entry name" value="RNI-like"/>
    <property type="match status" value="1"/>
</dbReference>
<dbReference type="InterPro" id="IPR032675">
    <property type="entry name" value="LRR_dom_sf"/>
</dbReference>
<keyword evidence="6" id="KW-0067">ATP-binding</keyword>
<dbReference type="Gene3D" id="1.20.5.4130">
    <property type="match status" value="1"/>
</dbReference>
<evidence type="ECO:0000256" key="5">
    <source>
        <dbReference type="ARBA" id="ARBA00022821"/>
    </source>
</evidence>
<evidence type="ECO:0000259" key="7">
    <source>
        <dbReference type="Pfam" id="PF00931"/>
    </source>
</evidence>
<dbReference type="SMR" id="A0A3B6KBT3"/>
<dbReference type="OMA" id="HIINSHR"/>
<keyword evidence="3" id="KW-0677">Repeat</keyword>
<dbReference type="Gramene" id="TraesNOR5A03G02591210.3">
    <property type="protein sequence ID" value="TraesNOR5A03G02591210.3.CDS1"/>
    <property type="gene ID" value="TraesNOR5A03G02591210"/>
</dbReference>
<evidence type="ECO:0000256" key="4">
    <source>
        <dbReference type="ARBA" id="ARBA00022741"/>
    </source>
</evidence>
<dbReference type="Gene3D" id="1.10.10.10">
    <property type="entry name" value="Winged helix-like DNA-binding domain superfamily/Winged helix DNA-binding domain"/>
    <property type="match status" value="1"/>
</dbReference>
<evidence type="ECO:0000256" key="2">
    <source>
        <dbReference type="ARBA" id="ARBA00022614"/>
    </source>
</evidence>
<dbReference type="STRING" id="4565.A0A3B6KBT3"/>